<dbReference type="RefSeq" id="WP_256121520.1">
    <property type="nucleotide sequence ID" value="NZ_WHSB02000030.1"/>
</dbReference>
<evidence type="ECO:0008006" key="3">
    <source>
        <dbReference type="Google" id="ProtNLM"/>
    </source>
</evidence>
<name>A0ABT1RIL4_9HYPH</name>
<gene>
    <name evidence="1" type="ORF">GB927_033680</name>
</gene>
<dbReference type="EMBL" id="WHSB02000030">
    <property type="protein sequence ID" value="MCQ4635017.1"/>
    <property type="molecule type" value="Genomic_DNA"/>
</dbReference>
<evidence type="ECO:0000313" key="1">
    <source>
        <dbReference type="EMBL" id="MCQ4635017.1"/>
    </source>
</evidence>
<organism evidence="1 2">
    <name type="scientific">Shinella lacus</name>
    <dbReference type="NCBI Taxonomy" id="2654216"/>
    <lineage>
        <taxon>Bacteria</taxon>
        <taxon>Pseudomonadati</taxon>
        <taxon>Pseudomonadota</taxon>
        <taxon>Alphaproteobacteria</taxon>
        <taxon>Hyphomicrobiales</taxon>
        <taxon>Rhizobiaceae</taxon>
        <taxon>Shinella</taxon>
    </lineage>
</organism>
<keyword evidence="2" id="KW-1185">Reference proteome</keyword>
<comment type="caution">
    <text evidence="1">The sequence shown here is derived from an EMBL/GenBank/DDBJ whole genome shotgun (WGS) entry which is preliminary data.</text>
</comment>
<sequence>MKRKTENRYATREDGTGLWAVYDIFTGLTAEVSGTPQDGLDNEQADDLVDLLNAEYIARRKGTTN</sequence>
<dbReference type="Proteomes" id="UP000996601">
    <property type="component" value="Unassembled WGS sequence"/>
</dbReference>
<protein>
    <recommendedName>
        <fullName evidence="3">Transposase</fullName>
    </recommendedName>
</protein>
<proteinExistence type="predicted"/>
<evidence type="ECO:0000313" key="2">
    <source>
        <dbReference type="Proteomes" id="UP000996601"/>
    </source>
</evidence>
<reference evidence="1" key="1">
    <citation type="submission" date="2021-07" db="EMBL/GenBank/DDBJ databases">
        <title>Shinella sp. nov., a novel member of the genus Shinella from water.</title>
        <authorList>
            <person name="Deng Y."/>
        </authorList>
    </citation>
    <scope>NUCLEOTIDE SEQUENCE</scope>
    <source>
        <strain evidence="1">CPCC 100929</strain>
    </source>
</reference>
<accession>A0ABT1RIL4</accession>